<dbReference type="OrthoDB" id="2138997at2"/>
<dbReference type="GO" id="GO:0005886">
    <property type="term" value="C:plasma membrane"/>
    <property type="evidence" value="ECO:0007669"/>
    <property type="project" value="UniProtKB-SubCell"/>
</dbReference>
<dbReference type="PROSITE" id="PS00211">
    <property type="entry name" value="ABC_TRANSPORTER_1"/>
    <property type="match status" value="1"/>
</dbReference>
<keyword evidence="6 7" id="KW-0472">Membrane</keyword>
<feature type="domain" description="ABC transmembrane type-1" evidence="9">
    <location>
        <begin position="13"/>
        <end position="294"/>
    </location>
</feature>
<keyword evidence="3" id="KW-0547">Nucleotide-binding</keyword>
<dbReference type="SMART" id="SM00382">
    <property type="entry name" value="AAA"/>
    <property type="match status" value="1"/>
</dbReference>
<name>A0A2I1JW34_9LACT</name>
<keyword evidence="2 7" id="KW-0812">Transmembrane</keyword>
<dbReference type="EMBL" id="PKHE01000025">
    <property type="protein sequence ID" value="PKY87543.1"/>
    <property type="molecule type" value="Genomic_DNA"/>
</dbReference>
<protein>
    <recommendedName>
        <fullName evidence="12">ABC transporter ATP-binding protein</fullName>
    </recommendedName>
</protein>
<evidence type="ECO:0000256" key="3">
    <source>
        <dbReference type="ARBA" id="ARBA00022741"/>
    </source>
</evidence>
<dbReference type="AlphaFoldDB" id="A0A2I1JW34"/>
<dbReference type="GO" id="GO:0005524">
    <property type="term" value="F:ATP binding"/>
    <property type="evidence" value="ECO:0007669"/>
    <property type="project" value="UniProtKB-KW"/>
</dbReference>
<sequence>MKNILKKFPKEIIFLFFLILVCKSLLILTAFIQAEVVEGMLQMNLSIVLRKSLRLFIIYLIYLIITYCQLRYTSIFKQRVSFKLRNQLADNLSKLQYQDYKKTDSSSYVSWLNNDINHIEVEGTQNAINILADSIEVILSVGALLTFHYSLIISTLIAIVILLQLPKLVNTYLNQAAYQLAQSRERFVSHTSDVLKGFDTLYVFLEHNFFKRAIFDASNDLKSHENQYNRMISIVALLGGLGNVISQVSIFVLTAYLAVQGIVPRAAIVATTNLASKIFNVVGNLSQTLVNFNSVSPIIQKLNCIDSCNSKNNNPIEHNIKVDNTTIKIKNLSYNYGSKNVFEQLSFTIYPGKKYAILGDSGSGKSTLLNILTGKLTDYSGSITLDGHEINQLSASYIFNKISYIDQKPYFFNRSLRENLTLGNQFTDDQLWSVLKKVNMDQLIAQLPDQLNSLIGEGGNNFSGGQLQRIAVARALLRNKSILFIDEATANLDEQSTLQIEDLVLSQSNLTVVLISHHLKAENITKFDYVIQLT</sequence>
<dbReference type="InterPro" id="IPR039421">
    <property type="entry name" value="Type_1_exporter"/>
</dbReference>
<keyword evidence="4" id="KW-0067">ATP-binding</keyword>
<evidence type="ECO:0000256" key="6">
    <source>
        <dbReference type="ARBA" id="ARBA00023136"/>
    </source>
</evidence>
<evidence type="ECO:0000259" key="9">
    <source>
        <dbReference type="PROSITE" id="PS50929"/>
    </source>
</evidence>
<dbReference type="InterPro" id="IPR003593">
    <property type="entry name" value="AAA+_ATPase"/>
</dbReference>
<dbReference type="RefSeq" id="WP_101954702.1">
    <property type="nucleotide sequence ID" value="NZ_PKHE01000025.1"/>
</dbReference>
<evidence type="ECO:0008006" key="12">
    <source>
        <dbReference type="Google" id="ProtNLM"/>
    </source>
</evidence>
<evidence type="ECO:0000256" key="4">
    <source>
        <dbReference type="ARBA" id="ARBA00022840"/>
    </source>
</evidence>
<dbReference type="Pfam" id="PF00664">
    <property type="entry name" value="ABC_membrane"/>
    <property type="match status" value="1"/>
</dbReference>
<evidence type="ECO:0000256" key="5">
    <source>
        <dbReference type="ARBA" id="ARBA00022989"/>
    </source>
</evidence>
<reference evidence="10 11" key="1">
    <citation type="submission" date="2017-12" db="EMBL/GenBank/DDBJ databases">
        <title>Phylogenetic diversity of female urinary microbiome.</title>
        <authorList>
            <person name="Thomas-White K."/>
            <person name="Wolfe A.J."/>
        </authorList>
    </citation>
    <scope>NUCLEOTIDE SEQUENCE [LARGE SCALE GENOMIC DNA]</scope>
    <source>
        <strain evidence="10 11">UMB0898</strain>
    </source>
</reference>
<keyword evidence="5 7" id="KW-1133">Transmembrane helix</keyword>
<proteinExistence type="predicted"/>
<dbReference type="InterPro" id="IPR003439">
    <property type="entry name" value="ABC_transporter-like_ATP-bd"/>
</dbReference>
<dbReference type="PROSITE" id="PS50929">
    <property type="entry name" value="ABC_TM1F"/>
    <property type="match status" value="1"/>
</dbReference>
<comment type="subcellular location">
    <subcellularLocation>
        <location evidence="1">Cell membrane</location>
        <topology evidence="1">Multi-pass membrane protein</topology>
    </subcellularLocation>
</comment>
<dbReference type="InterPro" id="IPR036640">
    <property type="entry name" value="ABC1_TM_sf"/>
</dbReference>
<dbReference type="PANTHER" id="PTHR43394:SF1">
    <property type="entry name" value="ATP-BINDING CASSETTE SUB-FAMILY B MEMBER 10, MITOCHONDRIAL"/>
    <property type="match status" value="1"/>
</dbReference>
<dbReference type="GO" id="GO:0016887">
    <property type="term" value="F:ATP hydrolysis activity"/>
    <property type="evidence" value="ECO:0007669"/>
    <property type="project" value="InterPro"/>
</dbReference>
<evidence type="ECO:0000313" key="11">
    <source>
        <dbReference type="Proteomes" id="UP000234384"/>
    </source>
</evidence>
<dbReference type="SUPFAM" id="SSF90123">
    <property type="entry name" value="ABC transporter transmembrane region"/>
    <property type="match status" value="1"/>
</dbReference>
<gene>
    <name evidence="10" type="ORF">CYJ57_07200</name>
</gene>
<dbReference type="Pfam" id="PF00005">
    <property type="entry name" value="ABC_tran"/>
    <property type="match status" value="1"/>
</dbReference>
<feature type="transmembrane region" description="Helical" evidence="7">
    <location>
        <begin position="137"/>
        <end position="163"/>
    </location>
</feature>
<feature type="domain" description="ABC transporter" evidence="8">
    <location>
        <begin position="327"/>
        <end position="534"/>
    </location>
</feature>
<evidence type="ECO:0000259" key="8">
    <source>
        <dbReference type="PROSITE" id="PS50893"/>
    </source>
</evidence>
<dbReference type="Proteomes" id="UP000234384">
    <property type="component" value="Unassembled WGS sequence"/>
</dbReference>
<feature type="transmembrane region" description="Helical" evidence="7">
    <location>
        <begin position="12"/>
        <end position="32"/>
    </location>
</feature>
<dbReference type="Gene3D" id="1.20.1560.10">
    <property type="entry name" value="ABC transporter type 1, transmembrane domain"/>
    <property type="match status" value="1"/>
</dbReference>
<dbReference type="GO" id="GO:0015421">
    <property type="term" value="F:ABC-type oligopeptide transporter activity"/>
    <property type="evidence" value="ECO:0007669"/>
    <property type="project" value="TreeGrafter"/>
</dbReference>
<dbReference type="SUPFAM" id="SSF52540">
    <property type="entry name" value="P-loop containing nucleoside triphosphate hydrolases"/>
    <property type="match status" value="1"/>
</dbReference>
<feature type="transmembrane region" description="Helical" evidence="7">
    <location>
        <begin position="52"/>
        <end position="70"/>
    </location>
</feature>
<evidence type="ECO:0000256" key="7">
    <source>
        <dbReference type="SAM" id="Phobius"/>
    </source>
</evidence>
<accession>A0A2I1JW34</accession>
<evidence type="ECO:0000313" key="10">
    <source>
        <dbReference type="EMBL" id="PKY87543.1"/>
    </source>
</evidence>
<organism evidence="10 11">
    <name type="scientific">Falseniella ignava</name>
    <dbReference type="NCBI Taxonomy" id="137730"/>
    <lineage>
        <taxon>Bacteria</taxon>
        <taxon>Bacillati</taxon>
        <taxon>Bacillota</taxon>
        <taxon>Bacilli</taxon>
        <taxon>Lactobacillales</taxon>
        <taxon>Aerococcaceae</taxon>
        <taxon>Falseniella</taxon>
    </lineage>
</organism>
<evidence type="ECO:0000256" key="2">
    <source>
        <dbReference type="ARBA" id="ARBA00022692"/>
    </source>
</evidence>
<dbReference type="InterPro" id="IPR027417">
    <property type="entry name" value="P-loop_NTPase"/>
</dbReference>
<dbReference type="Gene3D" id="3.40.50.300">
    <property type="entry name" value="P-loop containing nucleotide triphosphate hydrolases"/>
    <property type="match status" value="1"/>
</dbReference>
<evidence type="ECO:0000256" key="1">
    <source>
        <dbReference type="ARBA" id="ARBA00004651"/>
    </source>
</evidence>
<dbReference type="InterPro" id="IPR017871">
    <property type="entry name" value="ABC_transporter-like_CS"/>
</dbReference>
<dbReference type="PANTHER" id="PTHR43394">
    <property type="entry name" value="ATP-DEPENDENT PERMEASE MDL1, MITOCHONDRIAL"/>
    <property type="match status" value="1"/>
</dbReference>
<dbReference type="InterPro" id="IPR011527">
    <property type="entry name" value="ABC1_TM_dom"/>
</dbReference>
<comment type="caution">
    <text evidence="10">The sequence shown here is derived from an EMBL/GenBank/DDBJ whole genome shotgun (WGS) entry which is preliminary data.</text>
</comment>
<dbReference type="PROSITE" id="PS50893">
    <property type="entry name" value="ABC_TRANSPORTER_2"/>
    <property type="match status" value="1"/>
</dbReference>